<name>A0A1G9ZWN6_9PSED</name>
<dbReference type="Proteomes" id="UP000182470">
    <property type="component" value="Chromosome I"/>
</dbReference>
<evidence type="ECO:0000313" key="1">
    <source>
        <dbReference type="EMBL" id="KAF2406991.1"/>
    </source>
</evidence>
<dbReference type="AlphaFoldDB" id="A0A1G9ZWN6"/>
<proteinExistence type="predicted"/>
<dbReference type="RefSeq" id="WP_083358088.1">
    <property type="nucleotide sequence ID" value="NZ_JBJGXR010000021.1"/>
</dbReference>
<evidence type="ECO:0000313" key="3">
    <source>
        <dbReference type="Proteomes" id="UP000182470"/>
    </source>
</evidence>
<accession>A0A1G9ZWN6</accession>
<protein>
    <submittedName>
        <fullName evidence="2">Uncharacterized protein</fullName>
    </submittedName>
</protein>
<reference evidence="2 3" key="2">
    <citation type="submission" date="2016-10" db="EMBL/GenBank/DDBJ databases">
        <authorList>
            <person name="de Groot N.N."/>
        </authorList>
    </citation>
    <scope>NUCLEOTIDE SEQUENCE [LARGE SCALE GENOMIC DNA]</scope>
    <source>
        <strain evidence="2 3">BS2772</strain>
    </source>
</reference>
<sequence>MSYLETEINESLENLGIQNKKISSLDLDILIASIANVFFCEGTNFLDPIQLRVKRTEYNPNFWQEVSWRIQSDQLIFLVCDTSYRAWEIGPPQQLERILSDTTGYPFWVTDVSFSFLIYMDDHDCVSWA</sequence>
<dbReference type="OrthoDB" id="6975807at2"/>
<keyword evidence="4" id="KW-1185">Reference proteome</keyword>
<dbReference type="EMBL" id="JXDI01000002">
    <property type="protein sequence ID" value="KAF2406991.1"/>
    <property type="molecule type" value="Genomic_DNA"/>
</dbReference>
<reference evidence="1 4" key="1">
    <citation type="submission" date="2015-01" db="EMBL/GenBank/DDBJ databases">
        <title>Genome Sequence of Pseudomonas antarctica CMS 35.</title>
        <authorList>
            <person name="Voget S."/>
            <person name="Chow J."/>
            <person name="Daniel R."/>
            <person name="Streit W."/>
        </authorList>
    </citation>
    <scope>NUCLEOTIDE SEQUENCE [LARGE SCALE GENOMIC DNA]</scope>
    <source>
        <strain evidence="1 4">CMS 35</strain>
    </source>
</reference>
<dbReference type="EMBL" id="LT629704">
    <property type="protein sequence ID" value="SDN25839.1"/>
    <property type="molecule type" value="Genomic_DNA"/>
</dbReference>
<evidence type="ECO:0000313" key="2">
    <source>
        <dbReference type="EMBL" id="SDN25839.1"/>
    </source>
</evidence>
<evidence type="ECO:0000313" key="4">
    <source>
        <dbReference type="Proteomes" id="UP000748067"/>
    </source>
</evidence>
<dbReference type="Proteomes" id="UP000748067">
    <property type="component" value="Unassembled WGS sequence"/>
</dbReference>
<organism evidence="2 3">
    <name type="scientific">Pseudomonas antarctica</name>
    <dbReference type="NCBI Taxonomy" id="219572"/>
    <lineage>
        <taxon>Bacteria</taxon>
        <taxon>Pseudomonadati</taxon>
        <taxon>Pseudomonadota</taxon>
        <taxon>Gammaproteobacteria</taxon>
        <taxon>Pseudomonadales</taxon>
        <taxon>Pseudomonadaceae</taxon>
        <taxon>Pseudomonas</taxon>
    </lineage>
</organism>
<gene>
    <name evidence="1" type="ORF">PSAN_39190</name>
    <name evidence="2" type="ORF">SAMN04490179_3362</name>
</gene>